<dbReference type="EMBL" id="RPHB01000011">
    <property type="protein sequence ID" value="MBW3470072.1"/>
    <property type="molecule type" value="Genomic_DNA"/>
</dbReference>
<dbReference type="PROSITE" id="PS51257">
    <property type="entry name" value="PROKAR_LIPOPROTEIN"/>
    <property type="match status" value="1"/>
</dbReference>
<evidence type="ECO:0000313" key="2">
    <source>
        <dbReference type="Proteomes" id="UP000727490"/>
    </source>
</evidence>
<evidence type="ECO:0000313" key="1">
    <source>
        <dbReference type="EMBL" id="MBW3470072.1"/>
    </source>
</evidence>
<sequence length="132" mass="14933">MNKLLILCLFVLLACERPIITLKNYSEQIGFDESKPTILLSLENCSYCFVEYQEAIKKIDTSKFNLVIISSQRKKASMLAVPDNKTIFVDQDKLAMKLNLIKSLPVILLPSGETIEIFSPDQLLVNLKNNVP</sequence>
<proteinExistence type="predicted"/>
<comment type="caution">
    <text evidence="1">The sequence shown here is derived from an EMBL/GenBank/DDBJ whole genome shotgun (WGS) entry which is preliminary data.</text>
</comment>
<dbReference type="Proteomes" id="UP000727490">
    <property type="component" value="Unassembled WGS sequence"/>
</dbReference>
<reference evidence="1 2" key="1">
    <citation type="journal article" date="2020" name="Syst. Appl. Microbiol.">
        <title>Arthrospiribacter ruber gen. nov., sp. nov., a novel bacterium isolated from Arthrospira cultures.</title>
        <authorList>
            <person name="Waleron M."/>
            <person name="Misztak A."/>
            <person name="Waleron M.M."/>
            <person name="Furmaniak M."/>
            <person name="Mrozik A."/>
            <person name="Waleron K."/>
        </authorList>
    </citation>
    <scope>NUCLEOTIDE SEQUENCE [LARGE SCALE GENOMIC DNA]</scope>
    <source>
        <strain evidence="1 2">DPMB0001</strain>
    </source>
</reference>
<keyword evidence="2" id="KW-1185">Reference proteome</keyword>
<accession>A0A951J4U2</accession>
<name>A0A951J4U2_9BACT</name>
<dbReference type="AlphaFoldDB" id="A0A951J4U2"/>
<gene>
    <name evidence="1" type="ORF">EGN73_19960</name>
</gene>
<dbReference type="RefSeq" id="WP_219293634.1">
    <property type="nucleotide sequence ID" value="NZ_RPHB01000011.1"/>
</dbReference>
<protein>
    <submittedName>
        <fullName evidence="1">Uncharacterized protein</fullName>
    </submittedName>
</protein>
<organism evidence="1 2">
    <name type="scientific">Arthrospiribacter ruber</name>
    <dbReference type="NCBI Taxonomy" id="2487934"/>
    <lineage>
        <taxon>Bacteria</taxon>
        <taxon>Pseudomonadati</taxon>
        <taxon>Bacteroidota</taxon>
        <taxon>Cytophagia</taxon>
        <taxon>Cytophagales</taxon>
        <taxon>Cyclobacteriaceae</taxon>
        <taxon>Arthrospiribacter</taxon>
    </lineage>
</organism>